<protein>
    <recommendedName>
        <fullName evidence="10">DNA-binding protein</fullName>
        <shortName evidence="10">DBP</shortName>
    </recommendedName>
    <alternativeName>
        <fullName evidence="10">Early 2A protein</fullName>
    </alternativeName>
    <alternativeName>
        <fullName evidence="10">Early E2A DNA-binding protein</fullName>
    </alternativeName>
</protein>
<evidence type="ECO:0000256" key="2">
    <source>
        <dbReference type="ARBA" id="ARBA00022553"/>
    </source>
</evidence>
<organism evidence="14 15">
    <name type="scientific">simian adenovirus 22</name>
    <dbReference type="NCBI Taxonomy" id="175569"/>
    <lineage>
        <taxon>Viruses</taxon>
        <taxon>Varidnaviria</taxon>
        <taxon>Bamfordvirae</taxon>
        <taxon>Preplasmiviricota</taxon>
        <taxon>Polisuviricotina</taxon>
        <taxon>Pharingeaviricetes</taxon>
        <taxon>Rowavirales</taxon>
        <taxon>Adenoviridae</taxon>
        <taxon>Mastadenovirus</taxon>
        <taxon>Mastadenovirus exoticum</taxon>
        <taxon>Human mastadenovirus E</taxon>
    </lineage>
</organism>
<evidence type="ECO:0000256" key="11">
    <source>
        <dbReference type="SAM" id="MobiDB-lite"/>
    </source>
</evidence>
<dbReference type="Gene3D" id="1.10.269.10">
    <property type="entry name" value="Adenovirus DNA-binding, N-terminal domain"/>
    <property type="match status" value="1"/>
</dbReference>
<name>Q6QPH4_9ADEN</name>
<dbReference type="Pfam" id="PF02236">
    <property type="entry name" value="Viral_DNA_bi"/>
    <property type="match status" value="1"/>
</dbReference>
<evidence type="ECO:0000259" key="12">
    <source>
        <dbReference type="Pfam" id="PF02236"/>
    </source>
</evidence>
<dbReference type="Gene3D" id="3.90.148.10">
    <property type="entry name" value="Adenovirus DNA-binding, C-terminal domain superfamily/Adenovirus DNA-binding, zinc binding domain"/>
    <property type="match status" value="2"/>
</dbReference>
<evidence type="ECO:0000313" key="15">
    <source>
        <dbReference type="Proteomes" id="UP000161138"/>
    </source>
</evidence>
<comment type="domain">
    <text evidence="10">The C-terminal arm bridges DBP molecules together, thereby creating a chain.</text>
</comment>
<dbReference type="GO" id="GO:0006351">
    <property type="term" value="P:DNA-templated transcription"/>
    <property type="evidence" value="ECO:0007669"/>
    <property type="project" value="UniProtKB-UniRule"/>
</dbReference>
<evidence type="ECO:0000313" key="14">
    <source>
        <dbReference type="EMBL" id="AAS10371.1"/>
    </source>
</evidence>
<evidence type="ECO:0000256" key="3">
    <source>
        <dbReference type="ARBA" id="ARBA00022562"/>
    </source>
</evidence>
<dbReference type="HAMAP" id="MF_04054">
    <property type="entry name" value="ADV_DNB2"/>
    <property type="match status" value="1"/>
</dbReference>
<dbReference type="GO" id="GO:0045740">
    <property type="term" value="P:positive regulation of DNA replication"/>
    <property type="evidence" value="ECO:0007669"/>
    <property type="project" value="UniProtKB-UniRule"/>
</dbReference>
<dbReference type="InterPro" id="IPR037540">
    <property type="entry name" value="ADV_DNB2"/>
</dbReference>
<comment type="function">
    <text evidence="10">Plays a role in the elongation phase of viral strand displacement replication by unwinding the template in an ATP-independent fashion, employing its capacity to form multimers. Also enhances the rate of initiation. Released from template upon second strand synthesis. Assembles in complex with viral pTP, viral pol, host NFIA and host POU2F1/OCT1 on viral origin of replication. Covers the whole ssDNA genome during synthesis. The complementary strand synthesis induces its relese from DNA template. May inhibit cellular transcription mediated by the interaction between host SRCAP and CBP.</text>
</comment>
<comment type="similarity">
    <text evidence="10">Belongs to the adenoviridae E2A DNA-binding protein family.</text>
</comment>
<keyword evidence="4 10" id="KW-0945">Host-virus interaction</keyword>
<dbReference type="EMBL" id="AY530876">
    <property type="protein sequence ID" value="AAS10371.1"/>
    <property type="molecule type" value="Genomic_DNA"/>
</dbReference>
<dbReference type="InterPro" id="IPR036362">
    <property type="entry name" value="Adenovirus_DNA-bd_N_sf"/>
</dbReference>
<keyword evidence="3 10" id="KW-1048">Host nucleus</keyword>
<dbReference type="Proteomes" id="UP000161138">
    <property type="component" value="Segment"/>
</dbReference>
<dbReference type="FunFam" id="1.10.269.10:FF:000001">
    <property type="entry name" value="DNA-binding protein"/>
    <property type="match status" value="1"/>
</dbReference>
<feature type="binding site" evidence="10">
    <location>
        <position position="320"/>
    </location>
    <ligand>
        <name>Zn(2+)</name>
        <dbReference type="ChEBI" id="CHEBI:29105"/>
        <label>1</label>
    </ligand>
</feature>
<feature type="region of interest" description="C-terminal arm, DBP binding" evidence="10">
    <location>
        <begin position="497"/>
        <end position="513"/>
    </location>
</feature>
<feature type="binding site" evidence="10">
    <location>
        <position position="432"/>
    </location>
    <ligand>
        <name>Zn(2+)</name>
        <dbReference type="ChEBI" id="CHEBI:29105"/>
        <label>2</label>
    </ligand>
</feature>
<feature type="binding site" evidence="10">
    <location>
        <position position="336"/>
    </location>
    <ligand>
        <name>Zn(2+)</name>
        <dbReference type="ChEBI" id="CHEBI:29105"/>
        <label>1</label>
    </ligand>
</feature>
<dbReference type="InterPro" id="IPR036368">
    <property type="entry name" value="ADBP_zn-bd_sf"/>
</dbReference>
<evidence type="ECO:0000256" key="5">
    <source>
        <dbReference type="ARBA" id="ARBA00022705"/>
    </source>
</evidence>
<keyword evidence="9 10" id="KW-0238">DNA-binding</keyword>
<feature type="region of interest" description="Flexible loop" evidence="10">
    <location>
        <begin position="278"/>
        <end position="312"/>
    </location>
</feature>
<feature type="compositionally biased region" description="Acidic residues" evidence="11">
    <location>
        <begin position="96"/>
        <end position="106"/>
    </location>
</feature>
<dbReference type="SUPFAM" id="SSF47724">
    <property type="entry name" value="Domain of early E2A DNA-binding protein, ADDBP"/>
    <property type="match status" value="1"/>
</dbReference>
<dbReference type="GO" id="GO:0042025">
    <property type="term" value="C:host cell nucleus"/>
    <property type="evidence" value="ECO:0007669"/>
    <property type="project" value="UniProtKB-SubCell"/>
</dbReference>
<evidence type="ECO:0000256" key="10">
    <source>
        <dbReference type="HAMAP-Rule" id="MF_04054"/>
    </source>
</evidence>
<feature type="binding site" evidence="10">
    <location>
        <position position="449"/>
    </location>
    <ligand>
        <name>Zn(2+)</name>
        <dbReference type="ChEBI" id="CHEBI:29105"/>
        <label>2</label>
    </ligand>
</feature>
<dbReference type="GO" id="GO:0006260">
    <property type="term" value="P:DNA replication"/>
    <property type="evidence" value="ECO:0007669"/>
    <property type="project" value="UniProtKB-KW"/>
</dbReference>
<gene>
    <name evidence="10" type="primary">DBP</name>
</gene>
<feature type="modified residue" description="Phosphotyrosine; by host" evidence="10">
    <location>
        <position position="176"/>
    </location>
</feature>
<evidence type="ECO:0000256" key="8">
    <source>
        <dbReference type="ARBA" id="ARBA00023109"/>
    </source>
</evidence>
<feature type="compositionally biased region" description="Basic and acidic residues" evidence="11">
    <location>
        <begin position="10"/>
        <end position="22"/>
    </location>
</feature>
<reference evidence="14 15" key="1">
    <citation type="journal article" date="2004" name="Virology">
        <title>Complete nucleotide sequences and genome organization of four chimpanzee adenoviruses.</title>
        <authorList>
            <person name="Roy S."/>
            <person name="Gao G."/>
            <person name="Clawson D.S."/>
            <person name="Vandenberghe L.H."/>
            <person name="Farina S.F."/>
            <person name="Wilson J.M."/>
        </authorList>
    </citation>
    <scope>NUCLEOTIDE SEQUENCE [LARGE SCALE GENOMIC DNA]</scope>
    <source>
        <strain evidence="14">ATCC VR-591</strain>
    </source>
</reference>
<proteinExistence type="inferred from homology"/>
<dbReference type="Pfam" id="PF03728">
    <property type="entry name" value="Viral_DNA_Zn_bi"/>
    <property type="match status" value="2"/>
</dbReference>
<feature type="domain" description="Adenovirus DNA-binding zinc-binding" evidence="13">
    <location>
        <begin position="263"/>
        <end position="363"/>
    </location>
</feature>
<feature type="binding site" evidence="10">
    <location>
        <position position="380"/>
    </location>
    <ligand>
        <name>Zn(2+)</name>
        <dbReference type="ChEBI" id="CHEBI:29105"/>
        <label>2</label>
    </ligand>
</feature>
<feature type="binding site" evidence="10">
    <location>
        <position position="378"/>
    </location>
    <ligand>
        <name>Zn(2+)</name>
        <dbReference type="ChEBI" id="CHEBI:29105"/>
        <label>2</label>
    </ligand>
</feature>
<sequence length="513" mass="57361">MAGRGGSQSEQRRQERTPERGRGSASRPPNRESPSPPPLPQKRHAYRRVVSDDGQEEEIVVVSENSRSPSTSPPPPLPPKKKPRKTKHVPLQDISQDSEDERQAEEELAAVGFSFPPVRITEKDGKRVFETLDENDPLTSAAATKMTTAVKNPLSLPIVSAWEKGMEVMTLLMDRYRVESDLKSAFQLMPEQGEVYRRICHLYVNEEHRGIPLTFTSNKTLTTMMGRFLQGFVHSHSQIAHKNWECTGCALWLHGCTEAEGKLRCLHGTVMIQKEHTIEMDVASENGQRALKENPDRAKITQNRWGRSVVQLANNDARCCVHDAGCATNQFSSKSCGVFFTEGGKAQQAFRQLEAFMKAMYPGMSSEQAQMMLIPLHCDCNHKPGCVPSMGRQTCKMTPFGMANAEDLDVEGITDATVLASVKHPALMVFQCCNPVYRNSRAQNAGPNCDFKISAPDLLGALQLTRKLWSDSFPDLPVPKLLIPEFKWLPKYQFRNVSLPAGHAESRQNPFDF</sequence>
<feature type="region of interest" description="Disordered" evidence="11">
    <location>
        <begin position="1"/>
        <end position="106"/>
    </location>
</feature>
<dbReference type="GO" id="GO:0008270">
    <property type="term" value="F:zinc ion binding"/>
    <property type="evidence" value="ECO:0007669"/>
    <property type="project" value="UniProtKB-UniRule"/>
</dbReference>
<keyword evidence="7 10" id="KW-0862">Zinc</keyword>
<dbReference type="GO" id="GO:0003677">
    <property type="term" value="F:DNA binding"/>
    <property type="evidence" value="ECO:0007669"/>
    <property type="project" value="UniProtKB-UniRule"/>
</dbReference>
<comment type="subunit">
    <text evidence="10">Homomultimerizes on viral ssDNA bound to pTP. Forms a initiation complex with viral polymerase, pTP and hosts NFIA and POU2F1/OCT1. Interacts with host SRCAP.</text>
</comment>
<feature type="binding site" evidence="10">
    <location>
        <position position="267"/>
    </location>
    <ligand>
        <name>Zn(2+)</name>
        <dbReference type="ChEBI" id="CHEBI:29105"/>
        <label>1</label>
    </ligand>
</feature>
<evidence type="ECO:0000256" key="9">
    <source>
        <dbReference type="ARBA" id="ARBA00023125"/>
    </source>
</evidence>
<dbReference type="InterPro" id="IPR036367">
    <property type="entry name" value="Ad_DBP_C_sf"/>
</dbReference>
<accession>Q6QPH4</accession>
<feature type="domain" description="Adenovirus DNA-binding all-alpha" evidence="12">
    <location>
        <begin position="166"/>
        <end position="241"/>
    </location>
</feature>
<evidence type="ECO:0000256" key="7">
    <source>
        <dbReference type="ARBA" id="ARBA00022833"/>
    </source>
</evidence>
<keyword evidence="8 10" id="KW-1194">Viral DNA replication</keyword>
<keyword evidence="6 10" id="KW-0479">Metal-binding</keyword>
<evidence type="ECO:0000259" key="13">
    <source>
        <dbReference type="Pfam" id="PF03728"/>
    </source>
</evidence>
<keyword evidence="1 10" id="KW-0244">Early protein</keyword>
<dbReference type="InterPro" id="IPR005376">
    <property type="entry name" value="Adenovirus_DNA-bd_zn-bd"/>
</dbReference>
<dbReference type="GO" id="GO:0039687">
    <property type="term" value="P:viral DNA strand displacement replication"/>
    <property type="evidence" value="ECO:0007669"/>
    <property type="project" value="UniProtKB-UniRule"/>
</dbReference>
<evidence type="ECO:0000256" key="1">
    <source>
        <dbReference type="ARBA" id="ARBA00022518"/>
    </source>
</evidence>
<feature type="compositionally biased region" description="Basic residues" evidence="11">
    <location>
        <begin position="79"/>
        <end position="88"/>
    </location>
</feature>
<evidence type="ECO:0000256" key="4">
    <source>
        <dbReference type="ARBA" id="ARBA00022581"/>
    </source>
</evidence>
<feature type="domain" description="Adenovirus DNA-binding zinc-binding" evidence="13">
    <location>
        <begin position="377"/>
        <end position="471"/>
    </location>
</feature>
<keyword evidence="5 10" id="KW-0235">DNA replication</keyword>
<comment type="subcellular location">
    <subcellularLocation>
        <location evidence="10">Host nucleus</location>
    </subcellularLocation>
    <text evidence="10">Accumulates in infected cells.</text>
</comment>
<keyword evidence="2 10" id="KW-0597">Phosphoprotein</keyword>
<dbReference type="InterPro" id="IPR003176">
    <property type="entry name" value="Adenovirus_DNA-bd_a"/>
</dbReference>
<dbReference type="GO" id="GO:0019028">
    <property type="term" value="C:viral capsid"/>
    <property type="evidence" value="ECO:0007669"/>
    <property type="project" value="UniProtKB-UniRule"/>
</dbReference>
<evidence type="ECO:0000256" key="6">
    <source>
        <dbReference type="ARBA" id="ARBA00022723"/>
    </source>
</evidence>
<dbReference type="SUPFAM" id="SSF57917">
    <property type="entry name" value="Zn-binding domains of ADDBP"/>
    <property type="match status" value="2"/>
</dbReference>
<feature type="binding site" evidence="10">
    <location>
        <position position="265"/>
    </location>
    <ligand>
        <name>Zn(2+)</name>
        <dbReference type="ChEBI" id="CHEBI:29105"/>
        <label>1</label>
    </ligand>
</feature>